<keyword evidence="5" id="KW-1015">Disulfide bond</keyword>
<dbReference type="InterPro" id="IPR012341">
    <property type="entry name" value="6hp_glycosidase-like_sf"/>
</dbReference>
<dbReference type="PRINTS" id="PR00747">
    <property type="entry name" value="GLYHDRLASE47"/>
</dbReference>
<dbReference type="GO" id="GO:0004571">
    <property type="term" value="F:mannosyl-oligosaccharide 1,2-alpha-mannosidase activity"/>
    <property type="evidence" value="ECO:0007669"/>
    <property type="project" value="InterPro"/>
</dbReference>
<keyword evidence="4 6" id="KW-0378">Hydrolase</keyword>
<dbReference type="Proteomes" id="UP000242875">
    <property type="component" value="Unassembled WGS sequence"/>
</dbReference>
<dbReference type="Gene3D" id="1.50.10.10">
    <property type="match status" value="1"/>
</dbReference>
<accession>A0A261Y8I2</accession>
<dbReference type="GO" id="GO:0016020">
    <property type="term" value="C:membrane"/>
    <property type="evidence" value="ECO:0007669"/>
    <property type="project" value="InterPro"/>
</dbReference>
<name>A0A261Y8I2_9FUNG</name>
<evidence type="ECO:0000313" key="7">
    <source>
        <dbReference type="EMBL" id="OZJ06899.1"/>
    </source>
</evidence>
<dbReference type="InterPro" id="IPR001382">
    <property type="entry name" value="Glyco_hydro_47"/>
</dbReference>
<evidence type="ECO:0000256" key="3">
    <source>
        <dbReference type="ARBA" id="ARBA00007658"/>
    </source>
</evidence>
<dbReference type="InterPro" id="IPR050749">
    <property type="entry name" value="Glycosyl_Hydrolase_47"/>
</dbReference>
<comment type="similarity">
    <text evidence="3 6">Belongs to the glycosyl hydrolase 47 family.</text>
</comment>
<dbReference type="AlphaFoldDB" id="A0A261Y8I2"/>
<evidence type="ECO:0000256" key="2">
    <source>
        <dbReference type="ARBA" id="ARBA00004922"/>
    </source>
</evidence>
<dbReference type="Pfam" id="PF01532">
    <property type="entry name" value="Glyco_hydro_47"/>
    <property type="match status" value="1"/>
</dbReference>
<dbReference type="SUPFAM" id="SSF48225">
    <property type="entry name" value="Seven-hairpin glycosidases"/>
    <property type="match status" value="1"/>
</dbReference>
<dbReference type="EC" id="3.2.1.-" evidence="6"/>
<comment type="caution">
    <text evidence="7">The sequence shown here is derived from an EMBL/GenBank/DDBJ whole genome shotgun (WGS) entry which is preliminary data.</text>
</comment>
<sequence length="293" mass="33135">MKVEAGLLAASIVVLSNLKPVRSFFEDFTTPRLPTLADQTHFSPRRPITDRYRHSPYAVLYSEEADEWSNARKQAEVRQAFQDAWEGYRRHAWGADEVRPVTGDRRDTRNGWGATVVDALDTLFIMGFEEEFLEARDFVAQLDWTKPRNSLVNVFETTIRYVGGLLAAYDLSEDRVFLDKAEELVSLLLPAFDSPTGMPWQNVDFDSGKSAPSGFPNGASVLAEVGTVQLEFTHLSYLTGNWTYHAIAQKTIDYFDKHVQTKPPNAYPMLIDVTNGKLYTGKFPIQRSKAQSL</sequence>
<dbReference type="GO" id="GO:0005783">
    <property type="term" value="C:endoplasmic reticulum"/>
    <property type="evidence" value="ECO:0007669"/>
    <property type="project" value="TreeGrafter"/>
</dbReference>
<comment type="pathway">
    <text evidence="2">Protein modification; protein glycosylation.</text>
</comment>
<dbReference type="EMBL" id="MVBO01000001">
    <property type="protein sequence ID" value="OZJ06899.1"/>
    <property type="molecule type" value="Genomic_DNA"/>
</dbReference>
<dbReference type="GO" id="GO:0005975">
    <property type="term" value="P:carbohydrate metabolic process"/>
    <property type="evidence" value="ECO:0007669"/>
    <property type="project" value="InterPro"/>
</dbReference>
<evidence type="ECO:0000256" key="1">
    <source>
        <dbReference type="ARBA" id="ARBA00001913"/>
    </source>
</evidence>
<keyword evidence="8" id="KW-1185">Reference proteome</keyword>
<organism evidence="7 8">
    <name type="scientific">Bifiguratus adelaidae</name>
    <dbReference type="NCBI Taxonomy" id="1938954"/>
    <lineage>
        <taxon>Eukaryota</taxon>
        <taxon>Fungi</taxon>
        <taxon>Fungi incertae sedis</taxon>
        <taxon>Mucoromycota</taxon>
        <taxon>Mucoromycotina</taxon>
        <taxon>Endogonomycetes</taxon>
        <taxon>Endogonales</taxon>
        <taxon>Endogonales incertae sedis</taxon>
        <taxon>Bifiguratus</taxon>
    </lineage>
</organism>
<dbReference type="GO" id="GO:0036503">
    <property type="term" value="P:ERAD pathway"/>
    <property type="evidence" value="ECO:0007669"/>
    <property type="project" value="UniProtKB-ARBA"/>
</dbReference>
<evidence type="ECO:0000256" key="5">
    <source>
        <dbReference type="ARBA" id="ARBA00023157"/>
    </source>
</evidence>
<evidence type="ECO:0000313" key="8">
    <source>
        <dbReference type="Proteomes" id="UP000242875"/>
    </source>
</evidence>
<gene>
    <name evidence="7" type="ORF">BZG36_00037</name>
</gene>
<evidence type="ECO:0000256" key="6">
    <source>
        <dbReference type="RuleBase" id="RU361193"/>
    </source>
</evidence>
<reference evidence="7 8" key="1">
    <citation type="journal article" date="2017" name="Mycologia">
        <title>Bifiguratus adelaidae, gen. et sp. nov., a new member of Mucoromycotina in endophytic and soil-dwelling habitats.</title>
        <authorList>
            <person name="Torres-Cruz T.J."/>
            <person name="Billingsley Tobias T.L."/>
            <person name="Almatruk M."/>
            <person name="Hesse C."/>
            <person name="Kuske C.R."/>
            <person name="Desiro A."/>
            <person name="Benucci G.M."/>
            <person name="Bonito G."/>
            <person name="Stajich J.E."/>
            <person name="Dunlap C."/>
            <person name="Arnold A.E."/>
            <person name="Porras-Alfaro A."/>
        </authorList>
    </citation>
    <scope>NUCLEOTIDE SEQUENCE [LARGE SCALE GENOMIC DNA]</scope>
    <source>
        <strain evidence="7 8">AZ0501</strain>
    </source>
</reference>
<dbReference type="OrthoDB" id="8118055at2759"/>
<dbReference type="GO" id="GO:0005509">
    <property type="term" value="F:calcium ion binding"/>
    <property type="evidence" value="ECO:0007669"/>
    <property type="project" value="InterPro"/>
</dbReference>
<protein>
    <recommendedName>
        <fullName evidence="6">alpha-1,2-Mannosidase</fullName>
        <ecNumber evidence="6">3.2.1.-</ecNumber>
    </recommendedName>
</protein>
<comment type="cofactor">
    <cofactor evidence="1">
        <name>Ca(2+)</name>
        <dbReference type="ChEBI" id="CHEBI:29108"/>
    </cofactor>
</comment>
<evidence type="ECO:0000256" key="4">
    <source>
        <dbReference type="ARBA" id="ARBA00022801"/>
    </source>
</evidence>
<dbReference type="PANTHER" id="PTHR11742:SF103">
    <property type="entry name" value="ENDOPLASMIC RETICULUM MANNOSIDASE MNL2-RELATED"/>
    <property type="match status" value="1"/>
</dbReference>
<dbReference type="PANTHER" id="PTHR11742">
    <property type="entry name" value="MANNOSYL-OLIGOSACCHARIDE ALPHA-1,2-MANNOSIDASE-RELATED"/>
    <property type="match status" value="1"/>
</dbReference>
<keyword evidence="6" id="KW-0326">Glycosidase</keyword>
<dbReference type="InterPro" id="IPR036026">
    <property type="entry name" value="Seven-hairpin_glycosidases"/>
</dbReference>
<proteinExistence type="inferred from homology"/>